<feature type="domain" description="PAC" evidence="12">
    <location>
        <begin position="464"/>
        <end position="516"/>
    </location>
</feature>
<name>A0ABY5PD48_9ACTN</name>
<evidence type="ECO:0000256" key="6">
    <source>
        <dbReference type="ARBA" id="ARBA00022777"/>
    </source>
</evidence>
<dbReference type="InterPro" id="IPR035965">
    <property type="entry name" value="PAS-like_dom_sf"/>
</dbReference>
<dbReference type="InterPro" id="IPR035919">
    <property type="entry name" value="EAL_sf"/>
</dbReference>
<dbReference type="SMART" id="SM00091">
    <property type="entry name" value="PAS"/>
    <property type="match status" value="1"/>
</dbReference>
<dbReference type="CDD" id="cd18773">
    <property type="entry name" value="PDC1_HK_sensor"/>
    <property type="match status" value="1"/>
</dbReference>
<dbReference type="NCBIfam" id="TIGR00229">
    <property type="entry name" value="sensory_box"/>
    <property type="match status" value="1"/>
</dbReference>
<dbReference type="InterPro" id="IPR043128">
    <property type="entry name" value="Rev_trsase/Diguanyl_cyclase"/>
</dbReference>
<reference evidence="17" key="1">
    <citation type="submission" date="2021-11" db="EMBL/GenBank/DDBJ databases">
        <title>Cultivation dependent microbiological survey of springs from the worlds oldest radium mine currently devoted to the extraction of radon-saturated water.</title>
        <authorList>
            <person name="Kapinusova G."/>
            <person name="Smrhova T."/>
            <person name="Strejcek M."/>
            <person name="Suman J."/>
            <person name="Jani K."/>
            <person name="Pajer P."/>
            <person name="Uhlik O."/>
        </authorList>
    </citation>
    <scope>NUCLEOTIDE SEQUENCE [LARGE SCALE GENOMIC DNA]</scope>
    <source>
        <strain evidence="17">J379</strain>
    </source>
</reference>
<keyword evidence="4 10" id="KW-0812">Transmembrane</keyword>
<feature type="domain" description="HAMP" evidence="14">
    <location>
        <begin position="324"/>
        <end position="376"/>
    </location>
</feature>
<dbReference type="PROSITE" id="PS50885">
    <property type="entry name" value="HAMP"/>
    <property type="match status" value="1"/>
</dbReference>
<evidence type="ECO:0000259" key="14">
    <source>
        <dbReference type="PROSITE" id="PS50885"/>
    </source>
</evidence>
<dbReference type="SUPFAM" id="SSF55073">
    <property type="entry name" value="Nucleotide cyclase"/>
    <property type="match status" value="1"/>
</dbReference>
<evidence type="ECO:0000256" key="2">
    <source>
        <dbReference type="ARBA" id="ARBA00022553"/>
    </source>
</evidence>
<keyword evidence="2" id="KW-0597">Phosphoprotein</keyword>
<dbReference type="PROSITE" id="PS50887">
    <property type="entry name" value="GGDEF"/>
    <property type="match status" value="1"/>
</dbReference>
<evidence type="ECO:0000256" key="8">
    <source>
        <dbReference type="ARBA" id="ARBA00022989"/>
    </source>
</evidence>
<dbReference type="SMART" id="SM00304">
    <property type="entry name" value="HAMP"/>
    <property type="match status" value="1"/>
</dbReference>
<evidence type="ECO:0000256" key="7">
    <source>
        <dbReference type="ARBA" id="ARBA00022840"/>
    </source>
</evidence>
<feature type="transmembrane region" description="Helical" evidence="10">
    <location>
        <begin position="303"/>
        <end position="322"/>
    </location>
</feature>
<dbReference type="PROSITE" id="PS50113">
    <property type="entry name" value="PAC"/>
    <property type="match status" value="1"/>
</dbReference>
<dbReference type="SMART" id="SM00052">
    <property type="entry name" value="EAL"/>
    <property type="match status" value="1"/>
</dbReference>
<dbReference type="SUPFAM" id="SSF158472">
    <property type="entry name" value="HAMP domain-like"/>
    <property type="match status" value="1"/>
</dbReference>
<dbReference type="PROSITE" id="PS50883">
    <property type="entry name" value="EAL"/>
    <property type="match status" value="1"/>
</dbReference>
<keyword evidence="9" id="KW-0902">Two-component regulatory system</keyword>
<dbReference type="CDD" id="cd01948">
    <property type="entry name" value="EAL"/>
    <property type="match status" value="1"/>
</dbReference>
<dbReference type="InterPro" id="IPR001610">
    <property type="entry name" value="PAC"/>
</dbReference>
<dbReference type="Gene3D" id="6.10.340.10">
    <property type="match status" value="1"/>
</dbReference>
<evidence type="ECO:0000259" key="12">
    <source>
        <dbReference type="PROSITE" id="PS50113"/>
    </source>
</evidence>
<accession>A0ABY5PD48</accession>
<keyword evidence="7" id="KW-0067">ATP-binding</keyword>
<dbReference type="InterPro" id="IPR003660">
    <property type="entry name" value="HAMP_dom"/>
</dbReference>
<dbReference type="RefSeq" id="WP_353863116.1">
    <property type="nucleotide sequence ID" value="NZ_CP088295.1"/>
</dbReference>
<dbReference type="SMART" id="SM00267">
    <property type="entry name" value="GGDEF"/>
    <property type="match status" value="1"/>
</dbReference>
<keyword evidence="10" id="KW-0472">Membrane</keyword>
<keyword evidence="6" id="KW-0418">Kinase</keyword>
<feature type="transmembrane region" description="Helical" evidence="10">
    <location>
        <begin position="20"/>
        <end position="41"/>
    </location>
</feature>
<evidence type="ECO:0000259" key="13">
    <source>
        <dbReference type="PROSITE" id="PS50883"/>
    </source>
</evidence>
<feature type="domain" description="PAS" evidence="11">
    <location>
        <begin position="388"/>
        <end position="460"/>
    </location>
</feature>
<dbReference type="NCBIfam" id="TIGR00254">
    <property type="entry name" value="GGDEF"/>
    <property type="match status" value="1"/>
</dbReference>
<dbReference type="Pfam" id="PF00563">
    <property type="entry name" value="EAL"/>
    <property type="match status" value="1"/>
</dbReference>
<dbReference type="PANTHER" id="PTHR44757">
    <property type="entry name" value="DIGUANYLATE CYCLASE DGCP"/>
    <property type="match status" value="1"/>
</dbReference>
<dbReference type="Proteomes" id="UP001058860">
    <property type="component" value="Chromosome"/>
</dbReference>
<dbReference type="InterPro" id="IPR001633">
    <property type="entry name" value="EAL_dom"/>
</dbReference>
<dbReference type="InterPro" id="IPR013655">
    <property type="entry name" value="PAS_fold_3"/>
</dbReference>
<dbReference type="CDD" id="cd01949">
    <property type="entry name" value="GGDEF"/>
    <property type="match status" value="1"/>
</dbReference>
<dbReference type="InterPro" id="IPR029787">
    <property type="entry name" value="Nucleotide_cyclase"/>
</dbReference>
<evidence type="ECO:0000256" key="5">
    <source>
        <dbReference type="ARBA" id="ARBA00022741"/>
    </source>
</evidence>
<evidence type="ECO:0000259" key="15">
    <source>
        <dbReference type="PROSITE" id="PS50887"/>
    </source>
</evidence>
<dbReference type="Pfam" id="PF00672">
    <property type="entry name" value="HAMP"/>
    <property type="match status" value="1"/>
</dbReference>
<dbReference type="SUPFAM" id="SSF141868">
    <property type="entry name" value="EAL domain-like"/>
    <property type="match status" value="1"/>
</dbReference>
<evidence type="ECO:0000256" key="4">
    <source>
        <dbReference type="ARBA" id="ARBA00022692"/>
    </source>
</evidence>
<dbReference type="SUPFAM" id="SSF103190">
    <property type="entry name" value="Sensory domain-like"/>
    <property type="match status" value="1"/>
</dbReference>
<dbReference type="PROSITE" id="PS50112">
    <property type="entry name" value="PAS"/>
    <property type="match status" value="1"/>
</dbReference>
<feature type="domain" description="GGDEF" evidence="15">
    <location>
        <begin position="549"/>
        <end position="682"/>
    </location>
</feature>
<comment type="subcellular location">
    <subcellularLocation>
        <location evidence="1">Membrane</location>
    </subcellularLocation>
</comment>
<protein>
    <submittedName>
        <fullName evidence="16">EAL domain-containing protein</fullName>
    </submittedName>
</protein>
<dbReference type="SUPFAM" id="SSF55785">
    <property type="entry name" value="PYP-like sensor domain (PAS domain)"/>
    <property type="match status" value="1"/>
</dbReference>
<keyword evidence="3" id="KW-0808">Transferase</keyword>
<dbReference type="InterPro" id="IPR029151">
    <property type="entry name" value="Sensor-like_sf"/>
</dbReference>
<keyword evidence="17" id="KW-1185">Reference proteome</keyword>
<proteinExistence type="predicted"/>
<sequence>MGHSRSWVLVCPPRSNLVSRIVGSLLLVSLVVLALVGAYAVSRARDSLKSQVYQRLDAAASLRQTFFDERVDDTLAAVRNVAESPQLSEQIEQMQGPPSRKTAAARVRAAEILRRAIRHQSDLSELFVMSPTGGRVMVATDRDHEGRYEVAEPFFQVGLKRADVLGIYPSASDGAPAMTAVSPLRDADGRRIAVIGGHVDLNRLRTVLLDRRGLGRTGETYFVDRFNNFVSPARFGERSFPRGVRTPGVNRALGGANGRGLYENYSGVPVVGAYRWLENRNVALLAEVRQDEAFAPERRLTQAILIGGVLAAMVLAAITYLLTRRIVRPVRSLTTAASALADGDLGRTAPVSGRDEVGTLGHAFNRMSSELLETHEDLERRVDDLAASEERYALAQRGANDGLWDWDLERDELYVSSRWASMIGYDEEELGSSPSEWLDRIHPDDRKRVRSDFDRHLAGEIPHFEAEFRIRHRDGRWLWVLARGVAVRDGDAPPHRCAGSLTDISDRKAFEDQLLRQALHDPLTGLANRALFMERLDHLLRRSSRHPDDGFAVLFVDVDQFKVVNDSLGHLAGDELLISVARRLASGLRPGDTIARLGGDEFAILLEPVEGARDVLHTAERVQQRLNSPLTLAERELFITASIGIAFGPRRYRASEEILRDADTAMYRAKSLGRGRHALFDEDMHLRALNRLAVESDLRRAVERDEFEVLFQPIVSLDDQRVVAVEALARWLHPERGLLSPAEFIPVAEETGLIVPLGRLVLQRIVATLGDWRRELGPERVPRVSVNVSRVQLRHPDFVASVRELVADPQVASHLNLEITESVVVQDAATEGRALDDLVDLGLHLHVDDFGTGYSSLATLHEMPISTLKIDRSFITGLGGRRDTTEVIRAIVALGHNLDMEIVAEGIETEEQLAAIQALGCDLGQGYLFARPLPAGHLMDRLHQEV</sequence>
<evidence type="ECO:0000313" key="17">
    <source>
        <dbReference type="Proteomes" id="UP001058860"/>
    </source>
</evidence>
<dbReference type="EMBL" id="CP088295">
    <property type="protein sequence ID" value="UUY02589.1"/>
    <property type="molecule type" value="Genomic_DNA"/>
</dbReference>
<dbReference type="Gene3D" id="3.30.450.20">
    <property type="entry name" value="PAS domain"/>
    <property type="match status" value="2"/>
</dbReference>
<keyword evidence="5" id="KW-0547">Nucleotide-binding</keyword>
<dbReference type="CDD" id="cd00130">
    <property type="entry name" value="PAS"/>
    <property type="match status" value="1"/>
</dbReference>
<evidence type="ECO:0000259" key="11">
    <source>
        <dbReference type="PROSITE" id="PS50112"/>
    </source>
</evidence>
<dbReference type="Gene3D" id="3.20.20.450">
    <property type="entry name" value="EAL domain"/>
    <property type="match status" value="1"/>
</dbReference>
<organism evidence="16 17">
    <name type="scientific">Svornostia abyssi</name>
    <dbReference type="NCBI Taxonomy" id="2898438"/>
    <lineage>
        <taxon>Bacteria</taxon>
        <taxon>Bacillati</taxon>
        <taxon>Actinomycetota</taxon>
        <taxon>Thermoleophilia</taxon>
        <taxon>Solirubrobacterales</taxon>
        <taxon>Baekduiaceae</taxon>
        <taxon>Svornostia</taxon>
    </lineage>
</organism>
<evidence type="ECO:0000313" key="16">
    <source>
        <dbReference type="EMBL" id="UUY02589.1"/>
    </source>
</evidence>
<dbReference type="InterPro" id="IPR052155">
    <property type="entry name" value="Biofilm_reg_signaling"/>
</dbReference>
<evidence type="ECO:0000256" key="9">
    <source>
        <dbReference type="ARBA" id="ARBA00023012"/>
    </source>
</evidence>
<keyword evidence="8 10" id="KW-1133">Transmembrane helix</keyword>
<dbReference type="Gene3D" id="3.30.70.270">
    <property type="match status" value="1"/>
</dbReference>
<evidence type="ECO:0000256" key="1">
    <source>
        <dbReference type="ARBA" id="ARBA00004370"/>
    </source>
</evidence>
<dbReference type="InterPro" id="IPR000700">
    <property type="entry name" value="PAS-assoc_C"/>
</dbReference>
<dbReference type="PANTHER" id="PTHR44757:SF2">
    <property type="entry name" value="BIOFILM ARCHITECTURE MAINTENANCE PROTEIN MBAA"/>
    <property type="match status" value="1"/>
</dbReference>
<dbReference type="InterPro" id="IPR000160">
    <property type="entry name" value="GGDEF_dom"/>
</dbReference>
<gene>
    <name evidence="16" type="ORF">LRS13_18105</name>
</gene>
<evidence type="ECO:0000256" key="3">
    <source>
        <dbReference type="ARBA" id="ARBA00022679"/>
    </source>
</evidence>
<dbReference type="Pfam" id="PF00990">
    <property type="entry name" value="GGDEF"/>
    <property type="match status" value="1"/>
</dbReference>
<evidence type="ECO:0000256" key="10">
    <source>
        <dbReference type="SAM" id="Phobius"/>
    </source>
</evidence>
<dbReference type="InterPro" id="IPR000014">
    <property type="entry name" value="PAS"/>
</dbReference>
<dbReference type="Pfam" id="PF08447">
    <property type="entry name" value="PAS_3"/>
    <property type="match status" value="1"/>
</dbReference>
<dbReference type="CDD" id="cd06225">
    <property type="entry name" value="HAMP"/>
    <property type="match status" value="1"/>
</dbReference>
<dbReference type="SMART" id="SM00086">
    <property type="entry name" value="PAC"/>
    <property type="match status" value="1"/>
</dbReference>
<feature type="domain" description="EAL" evidence="13">
    <location>
        <begin position="691"/>
        <end position="946"/>
    </location>
</feature>